<dbReference type="PROSITE" id="PS51199">
    <property type="entry name" value="SF4_HELICASE"/>
    <property type="match status" value="1"/>
</dbReference>
<keyword evidence="5 13" id="KW-0378">Hydrolase</keyword>
<dbReference type="GO" id="GO:1990077">
    <property type="term" value="C:primosome complex"/>
    <property type="evidence" value="ECO:0007669"/>
    <property type="project" value="UniProtKB-UniRule"/>
</dbReference>
<feature type="compositionally biased region" description="Basic and acidic residues" evidence="14">
    <location>
        <begin position="1"/>
        <end position="10"/>
    </location>
</feature>
<gene>
    <name evidence="16" type="ORF">HQ36_06325</name>
</gene>
<keyword evidence="17" id="KW-1185">Reference proteome</keyword>
<comment type="catalytic activity">
    <reaction evidence="11 13">
        <text>ATP + H2O = ADP + phosphate + H(+)</text>
        <dbReference type="Rhea" id="RHEA:13065"/>
        <dbReference type="ChEBI" id="CHEBI:15377"/>
        <dbReference type="ChEBI" id="CHEBI:15378"/>
        <dbReference type="ChEBI" id="CHEBI:30616"/>
        <dbReference type="ChEBI" id="CHEBI:43474"/>
        <dbReference type="ChEBI" id="CHEBI:456216"/>
        <dbReference type="EC" id="5.6.2.3"/>
    </reaction>
</comment>
<comment type="similarity">
    <text evidence="1 13">Belongs to the helicase family. DnaB subfamily.</text>
</comment>
<dbReference type="GO" id="GO:0006269">
    <property type="term" value="P:DNA replication, synthesis of primer"/>
    <property type="evidence" value="ECO:0007669"/>
    <property type="project" value="UniProtKB-UniRule"/>
</dbReference>
<keyword evidence="2 13" id="KW-0639">Primosome</keyword>
<dbReference type="PANTHER" id="PTHR30153:SF2">
    <property type="entry name" value="REPLICATIVE DNA HELICASE"/>
    <property type="match status" value="1"/>
</dbReference>
<dbReference type="InterPro" id="IPR016136">
    <property type="entry name" value="DNA_helicase_N/primase_C"/>
</dbReference>
<evidence type="ECO:0000256" key="2">
    <source>
        <dbReference type="ARBA" id="ARBA00022515"/>
    </source>
</evidence>
<dbReference type="InterPro" id="IPR007694">
    <property type="entry name" value="DNA_helicase_DnaB-like_C"/>
</dbReference>
<keyword evidence="9" id="KW-0413">Isomerase</keyword>
<dbReference type="eggNOG" id="COG0305">
    <property type="taxonomic scope" value="Bacteria"/>
</dbReference>
<dbReference type="GO" id="GO:0005829">
    <property type="term" value="C:cytosol"/>
    <property type="evidence" value="ECO:0007669"/>
    <property type="project" value="TreeGrafter"/>
</dbReference>
<evidence type="ECO:0000256" key="8">
    <source>
        <dbReference type="ARBA" id="ARBA00023125"/>
    </source>
</evidence>
<dbReference type="FunFam" id="3.40.50.300:FF:000076">
    <property type="entry name" value="Replicative DNA helicase"/>
    <property type="match status" value="1"/>
</dbReference>
<accession>A0A0A2G2P8</accession>
<dbReference type="Pfam" id="PF00772">
    <property type="entry name" value="DnaB"/>
    <property type="match status" value="1"/>
</dbReference>
<comment type="caution">
    <text evidence="16">The sequence shown here is derived from an EMBL/GenBank/DDBJ whole genome shotgun (WGS) entry which is preliminary data.</text>
</comment>
<feature type="domain" description="SF4 helicase" evidence="15">
    <location>
        <begin position="198"/>
        <end position="474"/>
    </location>
</feature>
<dbReference type="AlphaFoldDB" id="A0A0A2G2P8"/>
<dbReference type="GO" id="GO:0003677">
    <property type="term" value="F:DNA binding"/>
    <property type="evidence" value="ECO:0007669"/>
    <property type="project" value="UniProtKB-UniRule"/>
</dbReference>
<feature type="region of interest" description="Disordered" evidence="14">
    <location>
        <begin position="1"/>
        <end position="23"/>
    </location>
</feature>
<dbReference type="OrthoDB" id="9773982at2"/>
<dbReference type="EC" id="5.6.2.3" evidence="12 13"/>
<keyword evidence="4 13" id="KW-0547">Nucleotide-binding</keyword>
<evidence type="ECO:0000259" key="15">
    <source>
        <dbReference type="PROSITE" id="PS51199"/>
    </source>
</evidence>
<evidence type="ECO:0000256" key="6">
    <source>
        <dbReference type="ARBA" id="ARBA00022806"/>
    </source>
</evidence>
<dbReference type="FunFam" id="1.10.860.10:FF:000001">
    <property type="entry name" value="Replicative DNA helicase"/>
    <property type="match status" value="1"/>
</dbReference>
<dbReference type="GO" id="GO:0042802">
    <property type="term" value="F:identical protein binding"/>
    <property type="evidence" value="ECO:0007669"/>
    <property type="project" value="UniProtKB-ARBA"/>
</dbReference>
<reference evidence="16 17" key="1">
    <citation type="submission" date="2014-08" db="EMBL/GenBank/DDBJ databases">
        <title>Porphyromonas gingivicanis strain:COT-022_OH1391 Genome sequencing.</title>
        <authorList>
            <person name="Wallis C."/>
            <person name="Deusch O."/>
            <person name="O'Flynn C."/>
            <person name="Davis I."/>
            <person name="Jospin G."/>
            <person name="Darling A.E."/>
            <person name="Coil D.A."/>
            <person name="Alexiev A."/>
            <person name="Horsfall A."/>
            <person name="Kirkwood N."/>
            <person name="Harris S."/>
            <person name="Eisen J.A."/>
        </authorList>
    </citation>
    <scope>NUCLEOTIDE SEQUENCE [LARGE SCALE GENOMIC DNA]</scope>
    <source>
        <strain evidence="17">COT-022 OH1391</strain>
    </source>
</reference>
<keyword evidence="7 13" id="KW-0067">ATP-binding</keyword>
<name>A0A0A2G2P8_9PORP</name>
<dbReference type="InterPro" id="IPR036185">
    <property type="entry name" value="DNA_heli_DnaB-like_N_sf"/>
</dbReference>
<dbReference type="Gene3D" id="1.10.860.10">
    <property type="entry name" value="DNAb Helicase, Chain A"/>
    <property type="match status" value="1"/>
</dbReference>
<protein>
    <recommendedName>
        <fullName evidence="12 13">Replicative DNA helicase</fullName>
        <ecNumber evidence="12 13">5.6.2.3</ecNumber>
    </recommendedName>
</protein>
<dbReference type="GO" id="GO:0043139">
    <property type="term" value="F:5'-3' DNA helicase activity"/>
    <property type="evidence" value="ECO:0007669"/>
    <property type="project" value="UniProtKB-EC"/>
</dbReference>
<evidence type="ECO:0000256" key="3">
    <source>
        <dbReference type="ARBA" id="ARBA00022705"/>
    </source>
</evidence>
<evidence type="ECO:0000256" key="11">
    <source>
        <dbReference type="ARBA" id="ARBA00048954"/>
    </source>
</evidence>
<keyword evidence="6 13" id="KW-0347">Helicase</keyword>
<dbReference type="Proteomes" id="UP000030134">
    <property type="component" value="Unassembled WGS sequence"/>
</dbReference>
<dbReference type="EMBL" id="JQZW01000012">
    <property type="protein sequence ID" value="KGN97506.1"/>
    <property type="molecule type" value="Genomic_DNA"/>
</dbReference>
<dbReference type="NCBIfam" id="TIGR00665">
    <property type="entry name" value="DnaB"/>
    <property type="match status" value="1"/>
</dbReference>
<dbReference type="SUPFAM" id="SSF52540">
    <property type="entry name" value="P-loop containing nucleoside triphosphate hydrolases"/>
    <property type="match status" value="1"/>
</dbReference>
<keyword evidence="8 13" id="KW-0238">DNA-binding</keyword>
<evidence type="ECO:0000256" key="7">
    <source>
        <dbReference type="ARBA" id="ARBA00022840"/>
    </source>
</evidence>
<proteinExistence type="inferred from homology"/>
<evidence type="ECO:0000256" key="4">
    <source>
        <dbReference type="ARBA" id="ARBA00022741"/>
    </source>
</evidence>
<evidence type="ECO:0000256" key="10">
    <source>
        <dbReference type="ARBA" id="ARBA00044932"/>
    </source>
</evidence>
<evidence type="ECO:0000256" key="5">
    <source>
        <dbReference type="ARBA" id="ARBA00022801"/>
    </source>
</evidence>
<sequence length="497" mass="55070">MAEKKYIPKEKKPKGATASIQSSLEGRIPPQAIEMEKAVLGAIMSEKDAYSSVASTLAPESFYVHAHELIYEAIRSLEQQQKPIDMLTVTEELRRTDQLESVGGAAYIAELTMNIGGAANLDYHAHIVANKALSRNLISYASEVVTQAYEDSLEVDVQMQEAEAKLFELSRRNIQKDFRRADTLTPLAIEEIMEAANKADGISGISTGFPGIDKITSGWQNSDLIIIAARPAMGKTAFVLSMAKHIAIDQNIPTAVFNLEMSNLQIIKRIMSNVCEIEGNKLKSGRLEEHEWAQLNAKISQIEEKPLFIDDTSGLSVFEFRSKARRLVKEHGVKIIIVDYLQLMSASGMGLGNREQEVSTISRSLKILAKELNIPIIALSQLNRSVETRQGDANSKRPQLSDLRESGAIEQDADMVCFIHRPEIYHIYTDPEDNTSTKGIAYFIIAKHRNGATGDVKLAFRGEFAKFAPLESLGIINYESSLNSSNFSPFNTDNVPF</sequence>
<comment type="function">
    <text evidence="10 13">The main replicative DNA helicase, it participates in initiation and elongation during chromosome replication. Travels ahead of the DNA replisome, separating dsDNA into templates for DNA synthesis. A processive ATP-dependent 5'-3' DNA helicase it has DNA-dependent ATPase activity.</text>
</comment>
<dbReference type="GO" id="GO:0005524">
    <property type="term" value="F:ATP binding"/>
    <property type="evidence" value="ECO:0007669"/>
    <property type="project" value="UniProtKB-UniRule"/>
</dbReference>
<dbReference type="Gene3D" id="3.40.50.300">
    <property type="entry name" value="P-loop containing nucleotide triphosphate hydrolases"/>
    <property type="match status" value="1"/>
</dbReference>
<organism evidence="16 17">
    <name type="scientific">Porphyromonas gingivicanis</name>
    <dbReference type="NCBI Taxonomy" id="266762"/>
    <lineage>
        <taxon>Bacteria</taxon>
        <taxon>Pseudomonadati</taxon>
        <taxon>Bacteroidota</taxon>
        <taxon>Bacteroidia</taxon>
        <taxon>Bacteroidales</taxon>
        <taxon>Porphyromonadaceae</taxon>
        <taxon>Porphyromonas</taxon>
    </lineage>
</organism>
<evidence type="ECO:0000256" key="12">
    <source>
        <dbReference type="NCBIfam" id="TIGR00665"/>
    </source>
</evidence>
<evidence type="ECO:0000313" key="16">
    <source>
        <dbReference type="EMBL" id="KGN97506.1"/>
    </source>
</evidence>
<dbReference type="InterPro" id="IPR007693">
    <property type="entry name" value="DNA_helicase_DnaB-like_N"/>
</dbReference>
<dbReference type="STRING" id="266762.HQ36_06325"/>
<dbReference type="CDD" id="cd00984">
    <property type="entry name" value="DnaB_C"/>
    <property type="match status" value="1"/>
</dbReference>
<dbReference type="RefSeq" id="WP_036884510.1">
    <property type="nucleotide sequence ID" value="NZ_JQZW01000012.1"/>
</dbReference>
<dbReference type="GO" id="GO:0016887">
    <property type="term" value="F:ATP hydrolysis activity"/>
    <property type="evidence" value="ECO:0007669"/>
    <property type="project" value="RHEA"/>
</dbReference>
<dbReference type="PANTHER" id="PTHR30153">
    <property type="entry name" value="REPLICATIVE DNA HELICASE DNAB"/>
    <property type="match status" value="1"/>
</dbReference>
<evidence type="ECO:0000313" key="17">
    <source>
        <dbReference type="Proteomes" id="UP000030134"/>
    </source>
</evidence>
<evidence type="ECO:0000256" key="9">
    <source>
        <dbReference type="ARBA" id="ARBA00023235"/>
    </source>
</evidence>
<dbReference type="Pfam" id="PF03796">
    <property type="entry name" value="DnaB_C"/>
    <property type="match status" value="1"/>
</dbReference>
<dbReference type="InterPro" id="IPR027417">
    <property type="entry name" value="P-loop_NTPase"/>
</dbReference>
<evidence type="ECO:0000256" key="13">
    <source>
        <dbReference type="RuleBase" id="RU362085"/>
    </source>
</evidence>
<keyword evidence="3 13" id="KW-0235">DNA replication</keyword>
<dbReference type="InterPro" id="IPR007692">
    <property type="entry name" value="DNA_helicase_DnaB"/>
</dbReference>
<evidence type="ECO:0000256" key="14">
    <source>
        <dbReference type="SAM" id="MobiDB-lite"/>
    </source>
</evidence>
<dbReference type="SUPFAM" id="SSF48024">
    <property type="entry name" value="N-terminal domain of DnaB helicase"/>
    <property type="match status" value="1"/>
</dbReference>
<evidence type="ECO:0000256" key="1">
    <source>
        <dbReference type="ARBA" id="ARBA00008428"/>
    </source>
</evidence>